<reference evidence="2" key="1">
    <citation type="submission" date="2020-01" db="EMBL/GenBank/DDBJ databases">
        <authorList>
            <person name="Meier V. D."/>
            <person name="Meier V D."/>
        </authorList>
    </citation>
    <scope>NUCLEOTIDE SEQUENCE</scope>
    <source>
        <strain evidence="2">HLG_WM_MAG_10</strain>
    </source>
</reference>
<name>A0A6S6ULH1_9BACT</name>
<keyword evidence="1" id="KW-0472">Membrane</keyword>
<sequence length="211" mass="23311">MDNFSKEEQLQQLSEIRSLMERSSRFISLSGLSGVSAGFTALIGSAIAYWRIEIHTSAAGGYSRYSQYTNSLLLELIFIAIGILVLALSFGAFFTLRESKKQGQSIWDKSSQQLLGSLLIPLVTGGLFCLLLLEHGILGMIAPATLIFYGLALVNASKYTLNDIRSLGFCQIILGLLNAKFMVVGNGILFWTIGFGIMHIVYGIYMHYKYK</sequence>
<evidence type="ECO:0000256" key="1">
    <source>
        <dbReference type="SAM" id="Phobius"/>
    </source>
</evidence>
<feature type="transmembrane region" description="Helical" evidence="1">
    <location>
        <begin position="188"/>
        <end position="208"/>
    </location>
</feature>
<feature type="transmembrane region" description="Helical" evidence="1">
    <location>
        <begin position="72"/>
        <end position="94"/>
    </location>
</feature>
<feature type="transmembrane region" description="Helical" evidence="1">
    <location>
        <begin position="139"/>
        <end position="157"/>
    </location>
</feature>
<protein>
    <submittedName>
        <fullName evidence="2">Uncharacterized protein</fullName>
    </submittedName>
</protein>
<accession>A0A6S6ULH1</accession>
<feature type="transmembrane region" description="Helical" evidence="1">
    <location>
        <begin position="26"/>
        <end position="52"/>
    </location>
</feature>
<evidence type="ECO:0000313" key="2">
    <source>
        <dbReference type="EMBL" id="CAA6829890.1"/>
    </source>
</evidence>
<dbReference type="EMBL" id="CACVAQ010000524">
    <property type="protein sequence ID" value="CAA6829890.1"/>
    <property type="molecule type" value="Genomic_DNA"/>
</dbReference>
<dbReference type="AlphaFoldDB" id="A0A6S6ULH1"/>
<organism evidence="2">
    <name type="scientific">uncultured Aureispira sp</name>
    <dbReference type="NCBI Taxonomy" id="1331704"/>
    <lineage>
        <taxon>Bacteria</taxon>
        <taxon>Pseudomonadati</taxon>
        <taxon>Bacteroidota</taxon>
        <taxon>Saprospiria</taxon>
        <taxon>Saprospirales</taxon>
        <taxon>Saprospiraceae</taxon>
        <taxon>Aureispira</taxon>
        <taxon>environmental samples</taxon>
    </lineage>
</organism>
<keyword evidence="1" id="KW-1133">Transmembrane helix</keyword>
<keyword evidence="1" id="KW-0812">Transmembrane</keyword>
<proteinExistence type="predicted"/>
<feature type="transmembrane region" description="Helical" evidence="1">
    <location>
        <begin position="114"/>
        <end position="133"/>
    </location>
</feature>
<gene>
    <name evidence="2" type="ORF">HELGO_WM25866</name>
</gene>